<accession>A0AAV7UB46</accession>
<reference evidence="2" key="1">
    <citation type="journal article" date="2022" name="bioRxiv">
        <title>Sequencing and chromosome-scale assembly of the giantPleurodeles waltlgenome.</title>
        <authorList>
            <person name="Brown T."/>
            <person name="Elewa A."/>
            <person name="Iarovenko S."/>
            <person name="Subramanian E."/>
            <person name="Araus A.J."/>
            <person name="Petzold A."/>
            <person name="Susuki M."/>
            <person name="Suzuki K.-i.T."/>
            <person name="Hayashi T."/>
            <person name="Toyoda A."/>
            <person name="Oliveira C."/>
            <person name="Osipova E."/>
            <person name="Leigh N.D."/>
            <person name="Simon A."/>
            <person name="Yun M.H."/>
        </authorList>
    </citation>
    <scope>NUCLEOTIDE SEQUENCE</scope>
    <source>
        <strain evidence="2">20211129_DDA</strain>
        <tissue evidence="2">Liver</tissue>
    </source>
</reference>
<keyword evidence="3" id="KW-1185">Reference proteome</keyword>
<sequence length="119" mass="12613">MLKLVLALQIMKAVFFILINGDVDDAVFFAAGLVNSDFKTVINKAAVSGAVDGVAVDWAAVDGVANKVVVIVRAALDEEMVVVVDMIIFTKEIALDEFFADAAFRVDGSGLTVVDKGTF</sequence>
<protein>
    <submittedName>
        <fullName evidence="2">Uncharacterized protein</fullName>
    </submittedName>
</protein>
<evidence type="ECO:0000313" key="2">
    <source>
        <dbReference type="EMBL" id="KAJ1185866.1"/>
    </source>
</evidence>
<evidence type="ECO:0000256" key="1">
    <source>
        <dbReference type="SAM" id="SignalP"/>
    </source>
</evidence>
<feature type="chain" id="PRO_5043753745" evidence="1">
    <location>
        <begin position="22"/>
        <end position="119"/>
    </location>
</feature>
<dbReference type="Proteomes" id="UP001066276">
    <property type="component" value="Chromosome 3_1"/>
</dbReference>
<dbReference type="EMBL" id="JANPWB010000005">
    <property type="protein sequence ID" value="KAJ1185866.1"/>
    <property type="molecule type" value="Genomic_DNA"/>
</dbReference>
<keyword evidence="1" id="KW-0732">Signal</keyword>
<name>A0AAV7UB46_PLEWA</name>
<comment type="caution">
    <text evidence="2">The sequence shown here is derived from an EMBL/GenBank/DDBJ whole genome shotgun (WGS) entry which is preliminary data.</text>
</comment>
<feature type="signal peptide" evidence="1">
    <location>
        <begin position="1"/>
        <end position="21"/>
    </location>
</feature>
<gene>
    <name evidence="2" type="ORF">NDU88_002652</name>
</gene>
<dbReference type="AlphaFoldDB" id="A0AAV7UB46"/>
<evidence type="ECO:0000313" key="3">
    <source>
        <dbReference type="Proteomes" id="UP001066276"/>
    </source>
</evidence>
<organism evidence="2 3">
    <name type="scientific">Pleurodeles waltl</name>
    <name type="common">Iberian ribbed newt</name>
    <dbReference type="NCBI Taxonomy" id="8319"/>
    <lineage>
        <taxon>Eukaryota</taxon>
        <taxon>Metazoa</taxon>
        <taxon>Chordata</taxon>
        <taxon>Craniata</taxon>
        <taxon>Vertebrata</taxon>
        <taxon>Euteleostomi</taxon>
        <taxon>Amphibia</taxon>
        <taxon>Batrachia</taxon>
        <taxon>Caudata</taxon>
        <taxon>Salamandroidea</taxon>
        <taxon>Salamandridae</taxon>
        <taxon>Pleurodelinae</taxon>
        <taxon>Pleurodeles</taxon>
    </lineage>
</organism>
<proteinExistence type="predicted"/>